<gene>
    <name evidence="2" type="ORF">F511_33235</name>
</gene>
<reference evidence="2 3" key="1">
    <citation type="journal article" date="2015" name="Proc. Natl. Acad. Sci. U.S.A.">
        <title>The resurrection genome of Boea hygrometrica: A blueprint for survival of dehydration.</title>
        <authorList>
            <person name="Xiao L."/>
            <person name="Yang G."/>
            <person name="Zhang L."/>
            <person name="Yang X."/>
            <person name="Zhao S."/>
            <person name="Ji Z."/>
            <person name="Zhou Q."/>
            <person name="Hu M."/>
            <person name="Wang Y."/>
            <person name="Chen M."/>
            <person name="Xu Y."/>
            <person name="Jin H."/>
            <person name="Xiao X."/>
            <person name="Hu G."/>
            <person name="Bao F."/>
            <person name="Hu Y."/>
            <person name="Wan P."/>
            <person name="Li L."/>
            <person name="Deng X."/>
            <person name="Kuang T."/>
            <person name="Xiang C."/>
            <person name="Zhu J.K."/>
            <person name="Oliver M.J."/>
            <person name="He Y."/>
        </authorList>
    </citation>
    <scope>NUCLEOTIDE SEQUENCE [LARGE SCALE GENOMIC DNA]</scope>
    <source>
        <strain evidence="3">cv. XS01</strain>
    </source>
</reference>
<organism evidence="2 3">
    <name type="scientific">Dorcoceras hygrometricum</name>
    <dbReference type="NCBI Taxonomy" id="472368"/>
    <lineage>
        <taxon>Eukaryota</taxon>
        <taxon>Viridiplantae</taxon>
        <taxon>Streptophyta</taxon>
        <taxon>Embryophyta</taxon>
        <taxon>Tracheophyta</taxon>
        <taxon>Spermatophyta</taxon>
        <taxon>Magnoliopsida</taxon>
        <taxon>eudicotyledons</taxon>
        <taxon>Gunneridae</taxon>
        <taxon>Pentapetalae</taxon>
        <taxon>asterids</taxon>
        <taxon>lamiids</taxon>
        <taxon>Lamiales</taxon>
        <taxon>Gesneriaceae</taxon>
        <taxon>Didymocarpoideae</taxon>
        <taxon>Trichosporeae</taxon>
        <taxon>Loxocarpinae</taxon>
        <taxon>Dorcoceras</taxon>
    </lineage>
</organism>
<dbReference type="Pfam" id="PF00078">
    <property type="entry name" value="RVT_1"/>
    <property type="match status" value="1"/>
</dbReference>
<name>A0A2Z7BT00_9LAMI</name>
<dbReference type="PANTHER" id="PTHR46890">
    <property type="entry name" value="NON-LTR RETROLELEMENT REVERSE TRANSCRIPTASE-LIKE PROTEIN-RELATED"/>
    <property type="match status" value="1"/>
</dbReference>
<dbReference type="EMBL" id="KV002499">
    <property type="protein sequence ID" value="KZV37742.1"/>
    <property type="molecule type" value="Genomic_DNA"/>
</dbReference>
<feature type="domain" description="Reverse transcriptase" evidence="1">
    <location>
        <begin position="1"/>
        <end position="213"/>
    </location>
</feature>
<dbReference type="InterPro" id="IPR052343">
    <property type="entry name" value="Retrotransposon-Effector_Assoc"/>
</dbReference>
<keyword evidence="3" id="KW-1185">Reference proteome</keyword>
<dbReference type="PANTHER" id="PTHR46890:SF48">
    <property type="entry name" value="RNA-DIRECTED DNA POLYMERASE"/>
    <property type="match status" value="1"/>
</dbReference>
<evidence type="ECO:0000313" key="3">
    <source>
        <dbReference type="Proteomes" id="UP000250235"/>
    </source>
</evidence>
<proteinExistence type="predicted"/>
<dbReference type="OrthoDB" id="1932527at2759"/>
<dbReference type="Proteomes" id="UP000250235">
    <property type="component" value="Unassembled WGS sequence"/>
</dbReference>
<evidence type="ECO:0000259" key="1">
    <source>
        <dbReference type="PROSITE" id="PS50878"/>
    </source>
</evidence>
<dbReference type="InterPro" id="IPR000477">
    <property type="entry name" value="RT_dom"/>
</dbReference>
<protein>
    <recommendedName>
        <fullName evidence="1">Reverse transcriptase domain-containing protein</fullName>
    </recommendedName>
</protein>
<dbReference type="PROSITE" id="PS50878">
    <property type="entry name" value="RT_POL"/>
    <property type="match status" value="1"/>
</dbReference>
<evidence type="ECO:0000313" key="2">
    <source>
        <dbReference type="EMBL" id="KZV37742.1"/>
    </source>
</evidence>
<accession>A0A2Z7BT00</accession>
<dbReference type="AlphaFoldDB" id="A0A2Z7BT00"/>
<dbReference type="InterPro" id="IPR043502">
    <property type="entry name" value="DNA/RNA_pol_sf"/>
</dbReference>
<sequence>MVTIEEVKAAVLGIDNGKAPGPDGFGAMFFKRSWDIIGSDVFAAVTEFFRSARCVLQIDLQKAFDTVDWEFLREALHAFAFPGIFITWVMECVSSTSFSVMVNGQLQGLFQGRRGLRQGDPLSPFLFTICMEVFARGLRLASHNPGFHFHPSCEPQGILHLAYADDLLLFSRGDASSVALLLDSLSQFGDMAGSVALILEKLESAGYCRSCWF</sequence>
<dbReference type="SUPFAM" id="SSF56672">
    <property type="entry name" value="DNA/RNA polymerases"/>
    <property type="match status" value="1"/>
</dbReference>